<organism evidence="2 3">
    <name type="scientific">Stenotrophomonas nitritireducens</name>
    <dbReference type="NCBI Taxonomy" id="83617"/>
    <lineage>
        <taxon>Bacteria</taxon>
        <taxon>Pseudomonadati</taxon>
        <taxon>Pseudomonadota</taxon>
        <taxon>Gammaproteobacteria</taxon>
        <taxon>Lysobacterales</taxon>
        <taxon>Lysobacteraceae</taxon>
        <taxon>Stenotrophomonas</taxon>
    </lineage>
</organism>
<name>A0A9D8PZS7_9GAMM</name>
<dbReference type="InterPro" id="IPR029058">
    <property type="entry name" value="AB_hydrolase_fold"/>
</dbReference>
<evidence type="ECO:0000256" key="1">
    <source>
        <dbReference type="SAM" id="MobiDB-lite"/>
    </source>
</evidence>
<protein>
    <recommendedName>
        <fullName evidence="4">Alpha/beta hydrolase</fullName>
    </recommendedName>
</protein>
<comment type="caution">
    <text evidence="2">The sequence shown here is derived from an EMBL/GenBank/DDBJ whole genome shotgun (WGS) entry which is preliminary data.</text>
</comment>
<dbReference type="SUPFAM" id="SSF53474">
    <property type="entry name" value="alpha/beta-Hydrolases"/>
    <property type="match status" value="1"/>
</dbReference>
<accession>A0A9D8PZS7</accession>
<dbReference type="AlphaFoldDB" id="A0A9D8PZS7"/>
<evidence type="ECO:0000313" key="2">
    <source>
        <dbReference type="EMBL" id="MBN8798899.1"/>
    </source>
</evidence>
<gene>
    <name evidence="2" type="ORF">J0H45_06025</name>
</gene>
<evidence type="ECO:0000313" key="3">
    <source>
        <dbReference type="Proteomes" id="UP000664815"/>
    </source>
</evidence>
<dbReference type="Proteomes" id="UP000664815">
    <property type="component" value="Unassembled WGS sequence"/>
</dbReference>
<dbReference type="EMBL" id="JAFKMG010000561">
    <property type="protein sequence ID" value="MBN8798899.1"/>
    <property type="molecule type" value="Genomic_DNA"/>
</dbReference>
<dbReference type="Gene3D" id="3.40.50.1820">
    <property type="entry name" value="alpha/beta hydrolase"/>
    <property type="match status" value="1"/>
</dbReference>
<reference evidence="2" key="1">
    <citation type="submission" date="2021-02" db="EMBL/GenBank/DDBJ databases">
        <title>Thiocyanate and organic carbon inputs drive convergent selection for specific autotrophic Afipia and Thiobacillus strains within complex microbiomes.</title>
        <authorList>
            <person name="Huddy R.J."/>
            <person name="Sachdeva R."/>
            <person name="Kadzinga F."/>
            <person name="Kantor R.S."/>
            <person name="Harrison S.T.L."/>
            <person name="Banfield J.F."/>
        </authorList>
    </citation>
    <scope>NUCLEOTIDE SEQUENCE</scope>
    <source>
        <strain evidence="2">SCN18_10_11_15_R1_P_69_7</strain>
    </source>
</reference>
<proteinExistence type="predicted"/>
<feature type="non-terminal residue" evidence="2">
    <location>
        <position position="1"/>
    </location>
</feature>
<feature type="region of interest" description="Disordered" evidence="1">
    <location>
        <begin position="77"/>
        <end position="110"/>
    </location>
</feature>
<evidence type="ECO:0008006" key="4">
    <source>
        <dbReference type="Google" id="ProtNLM"/>
    </source>
</evidence>
<sequence length="110" mass="11051">GQALAQVPACVLLLHGRDDAHIPVAQGRALAAAAPRARYLELQGEDHLTLPLRLDRLSGVVDDWFAQAGNDGAPCPIPAAPASGGTVVAASPATGAAPVPKDSAGKAFRG</sequence>